<dbReference type="SUPFAM" id="SSF55856">
    <property type="entry name" value="Cytochrome b5-like heme/steroid binding domain"/>
    <property type="match status" value="1"/>
</dbReference>
<dbReference type="GO" id="GO:0004768">
    <property type="term" value="F:stearoyl-CoA 9-desaturase activity"/>
    <property type="evidence" value="ECO:0007669"/>
    <property type="project" value="UniProtKB-UniRule"/>
</dbReference>
<dbReference type="FunFam" id="3.10.120.10:FF:000004">
    <property type="entry name" value="Acyl-CoA desaturase"/>
    <property type="match status" value="1"/>
</dbReference>
<keyword evidence="7 16" id="KW-0479">Metal-binding</keyword>
<dbReference type="InterPro" id="IPR005804">
    <property type="entry name" value="FA_desaturase_dom"/>
</dbReference>
<evidence type="ECO:0000256" key="9">
    <source>
        <dbReference type="ARBA" id="ARBA00022982"/>
    </source>
</evidence>
<keyword evidence="6 18" id="KW-0812">Transmembrane</keyword>
<dbReference type="PROSITE" id="PS50255">
    <property type="entry name" value="CYTOCHROME_B5_2"/>
    <property type="match status" value="1"/>
</dbReference>
<name>A0A8H5CXC8_9AGAR</name>
<keyword evidence="4 16" id="KW-0444">Lipid biosynthesis</keyword>
<comment type="cofactor">
    <cofactor evidence="16">
        <name>Fe(2+)</name>
        <dbReference type="ChEBI" id="CHEBI:29033"/>
    </cofactor>
    <text evidence="16">Expected to bind 2 Fe(2+) ions per subunit.</text>
</comment>
<evidence type="ECO:0000256" key="2">
    <source>
        <dbReference type="ARBA" id="ARBA00009295"/>
    </source>
</evidence>
<evidence type="ECO:0000256" key="12">
    <source>
        <dbReference type="ARBA" id="ARBA00023004"/>
    </source>
</evidence>
<accession>A0A8H5CXC8</accession>
<keyword evidence="10 18" id="KW-1133">Transmembrane helix</keyword>
<keyword evidence="13 16" id="KW-0443">Lipid metabolism</keyword>
<evidence type="ECO:0000256" key="11">
    <source>
        <dbReference type="ARBA" id="ARBA00023002"/>
    </source>
</evidence>
<evidence type="ECO:0000313" key="21">
    <source>
        <dbReference type="Proteomes" id="UP000559027"/>
    </source>
</evidence>
<dbReference type="InterPro" id="IPR001199">
    <property type="entry name" value="Cyt_B5-like_heme/steroid-bd"/>
</dbReference>
<dbReference type="SMART" id="SM01117">
    <property type="entry name" value="Cyt-b5"/>
    <property type="match status" value="1"/>
</dbReference>
<dbReference type="InterPro" id="IPR009160">
    <property type="entry name" value="Acyl-CoA_deSatase_haem/ster-bd"/>
</dbReference>
<sequence>MDPIPRANAYPRHDPPPTVRRRAPGRFSICIVRIQNALSSLTLGNSYKGIHKPHCLILILTHGPGMIGPIYTPCRWQTLLFTILYACLLMLGITAGYHRLWSHRSYNASLPLQYFLAILGAGAAQRDIEWWGYRHRAHHRYTDTDLDPYDGTRSLFHSHMGWLLFLPHHELGGADISDLRNDPVVQWQRRHYAILVLLMSFVVPGIIPYLCWDESINGCIVFAIALRMCYIYHVTGSVNSLGHWLGEATYDDKKSPRNNFFIALFTHGDGYHNFHHQFPTDYRAAIKWYQYDPTKWFIWTCQKLGLASSLKVFSENEIQKSELTMQLKKLKEKQDGISWPASTGDLPVIDWANFQAQSATRPLIVIAGFIHDVSDFIDEHPGGSTLLARKIGQDATAAFFGGVYDHSNTAHNLLAMKRVGILHGGVQPGLQEESTPPSQRLRITRYDEITT</sequence>
<dbReference type="InterPro" id="IPR018506">
    <property type="entry name" value="Cyt_B5_heme-BS"/>
</dbReference>
<reference evidence="20 21" key="1">
    <citation type="journal article" date="2020" name="ISME J.">
        <title>Uncovering the hidden diversity of litter-decomposition mechanisms in mushroom-forming fungi.</title>
        <authorList>
            <person name="Floudas D."/>
            <person name="Bentzer J."/>
            <person name="Ahren D."/>
            <person name="Johansson T."/>
            <person name="Persson P."/>
            <person name="Tunlid A."/>
        </authorList>
    </citation>
    <scope>NUCLEOTIDE SEQUENCE [LARGE SCALE GENOMIC DNA]</scope>
    <source>
        <strain evidence="20 21">CBS 146.42</strain>
    </source>
</reference>
<dbReference type="PIRSF" id="PIRSF000345">
    <property type="entry name" value="OLE1"/>
    <property type="match status" value="1"/>
</dbReference>
<keyword evidence="3 16" id="KW-0813">Transport</keyword>
<comment type="subcellular location">
    <subcellularLocation>
        <location evidence="1">Membrane</location>
        <topology evidence="1">Multi-pass membrane protein</topology>
    </subcellularLocation>
</comment>
<evidence type="ECO:0000256" key="8">
    <source>
        <dbReference type="ARBA" id="ARBA00022832"/>
    </source>
</evidence>
<dbReference type="InterPro" id="IPR015876">
    <property type="entry name" value="Acyl-CoA_DS"/>
</dbReference>
<organism evidence="20 21">
    <name type="scientific">Leucocoprinus leucothites</name>
    <dbReference type="NCBI Taxonomy" id="201217"/>
    <lineage>
        <taxon>Eukaryota</taxon>
        <taxon>Fungi</taxon>
        <taxon>Dikarya</taxon>
        <taxon>Basidiomycota</taxon>
        <taxon>Agaricomycotina</taxon>
        <taxon>Agaricomycetes</taxon>
        <taxon>Agaricomycetidae</taxon>
        <taxon>Agaricales</taxon>
        <taxon>Agaricineae</taxon>
        <taxon>Agaricaceae</taxon>
        <taxon>Leucocoprinus</taxon>
    </lineage>
</organism>
<feature type="region of interest" description="Disordered" evidence="17">
    <location>
        <begin position="1"/>
        <end position="21"/>
    </location>
</feature>
<evidence type="ECO:0000256" key="6">
    <source>
        <dbReference type="ARBA" id="ARBA00022692"/>
    </source>
</evidence>
<keyword evidence="9 16" id="KW-0249">Electron transport</keyword>
<feature type="transmembrane region" description="Helical" evidence="18">
    <location>
        <begin position="78"/>
        <end position="97"/>
    </location>
</feature>
<dbReference type="AlphaFoldDB" id="A0A8H5CXC8"/>
<evidence type="ECO:0000256" key="18">
    <source>
        <dbReference type="SAM" id="Phobius"/>
    </source>
</evidence>
<keyword evidence="8 16" id="KW-0276">Fatty acid metabolism</keyword>
<evidence type="ECO:0000256" key="10">
    <source>
        <dbReference type="ARBA" id="ARBA00022989"/>
    </source>
</evidence>
<evidence type="ECO:0000256" key="17">
    <source>
        <dbReference type="SAM" id="MobiDB-lite"/>
    </source>
</evidence>
<dbReference type="PRINTS" id="PR00075">
    <property type="entry name" value="FACDDSATRASE"/>
</dbReference>
<dbReference type="EC" id="1.14.19.1" evidence="16"/>
<evidence type="ECO:0000256" key="13">
    <source>
        <dbReference type="ARBA" id="ARBA00023098"/>
    </source>
</evidence>
<keyword evidence="14 18" id="KW-0472">Membrane</keyword>
<gene>
    <name evidence="20" type="ORF">D9756_010499</name>
</gene>
<proteinExistence type="inferred from homology"/>
<dbReference type="Pfam" id="PF00173">
    <property type="entry name" value="Cyt-b5"/>
    <property type="match status" value="1"/>
</dbReference>
<evidence type="ECO:0000256" key="5">
    <source>
        <dbReference type="ARBA" id="ARBA00022617"/>
    </source>
</evidence>
<feature type="transmembrane region" description="Helical" evidence="18">
    <location>
        <begin position="192"/>
        <end position="210"/>
    </location>
</feature>
<evidence type="ECO:0000256" key="14">
    <source>
        <dbReference type="ARBA" id="ARBA00023136"/>
    </source>
</evidence>
<keyword evidence="15 16" id="KW-0275">Fatty acid biosynthesis</keyword>
<keyword evidence="21" id="KW-1185">Reference proteome</keyword>
<dbReference type="PROSITE" id="PS00191">
    <property type="entry name" value="CYTOCHROME_B5_1"/>
    <property type="match status" value="1"/>
</dbReference>
<feature type="domain" description="Cytochrome b5 heme-binding" evidence="19">
    <location>
        <begin position="364"/>
        <end position="423"/>
    </location>
</feature>
<dbReference type="GO" id="GO:0005506">
    <property type="term" value="F:iron ion binding"/>
    <property type="evidence" value="ECO:0007669"/>
    <property type="project" value="TreeGrafter"/>
</dbReference>
<dbReference type="GO" id="GO:0020037">
    <property type="term" value="F:heme binding"/>
    <property type="evidence" value="ECO:0007669"/>
    <property type="project" value="InterPro"/>
</dbReference>
<dbReference type="Pfam" id="PF00487">
    <property type="entry name" value="FA_desaturase"/>
    <property type="match status" value="1"/>
</dbReference>
<evidence type="ECO:0000256" key="16">
    <source>
        <dbReference type="PIRNR" id="PIRNR000345"/>
    </source>
</evidence>
<evidence type="ECO:0000259" key="19">
    <source>
        <dbReference type="PROSITE" id="PS50255"/>
    </source>
</evidence>
<comment type="caution">
    <text evidence="20">The sequence shown here is derived from an EMBL/GenBank/DDBJ whole genome shotgun (WGS) entry which is preliminary data.</text>
</comment>
<dbReference type="PANTHER" id="PTHR11351:SF31">
    <property type="entry name" value="DESATURASE 1, ISOFORM A-RELATED"/>
    <property type="match status" value="1"/>
</dbReference>
<dbReference type="GO" id="GO:0005789">
    <property type="term" value="C:endoplasmic reticulum membrane"/>
    <property type="evidence" value="ECO:0007669"/>
    <property type="project" value="TreeGrafter"/>
</dbReference>
<comment type="similarity">
    <text evidence="2 16">Belongs to the fatty acid desaturase type 1 family.</text>
</comment>
<dbReference type="PANTHER" id="PTHR11351">
    <property type="entry name" value="ACYL-COA DESATURASE"/>
    <property type="match status" value="1"/>
</dbReference>
<dbReference type="InterPro" id="IPR036400">
    <property type="entry name" value="Cyt_B5-like_heme/steroid_sf"/>
</dbReference>
<dbReference type="EMBL" id="JAACJO010000020">
    <property type="protein sequence ID" value="KAF5348337.1"/>
    <property type="molecule type" value="Genomic_DNA"/>
</dbReference>
<evidence type="ECO:0000256" key="7">
    <source>
        <dbReference type="ARBA" id="ARBA00022723"/>
    </source>
</evidence>
<dbReference type="GO" id="GO:0006636">
    <property type="term" value="P:unsaturated fatty acid biosynthetic process"/>
    <property type="evidence" value="ECO:0007669"/>
    <property type="project" value="UniProtKB-UniRule"/>
</dbReference>
<keyword evidence="5 16" id="KW-0349">Heme</keyword>
<dbReference type="Gene3D" id="3.10.120.10">
    <property type="entry name" value="Cytochrome b5-like heme/steroid binding domain"/>
    <property type="match status" value="1"/>
</dbReference>
<evidence type="ECO:0000313" key="20">
    <source>
        <dbReference type="EMBL" id="KAF5348337.1"/>
    </source>
</evidence>
<evidence type="ECO:0000256" key="3">
    <source>
        <dbReference type="ARBA" id="ARBA00022448"/>
    </source>
</evidence>
<comment type="catalytic activity">
    <reaction evidence="16">
        <text>octadecanoyl-CoA + 2 Fe(II)-[cytochrome b5] + O2 + 2 H(+) = (9Z)-octadecenoyl-CoA + 2 Fe(III)-[cytochrome b5] + 2 H2O</text>
        <dbReference type="Rhea" id="RHEA:19721"/>
        <dbReference type="Rhea" id="RHEA-COMP:10438"/>
        <dbReference type="Rhea" id="RHEA-COMP:10439"/>
        <dbReference type="ChEBI" id="CHEBI:15377"/>
        <dbReference type="ChEBI" id="CHEBI:15378"/>
        <dbReference type="ChEBI" id="CHEBI:15379"/>
        <dbReference type="ChEBI" id="CHEBI:29033"/>
        <dbReference type="ChEBI" id="CHEBI:29034"/>
        <dbReference type="ChEBI" id="CHEBI:57387"/>
        <dbReference type="ChEBI" id="CHEBI:57394"/>
        <dbReference type="EC" id="1.14.19.1"/>
    </reaction>
</comment>
<protein>
    <recommendedName>
        <fullName evidence="16">Acyl-CoA desaturase</fullName>
        <ecNumber evidence="16">1.14.19.1</ecNumber>
    </recommendedName>
</protein>
<dbReference type="Proteomes" id="UP000559027">
    <property type="component" value="Unassembled WGS sequence"/>
</dbReference>
<evidence type="ECO:0000256" key="4">
    <source>
        <dbReference type="ARBA" id="ARBA00022516"/>
    </source>
</evidence>
<comment type="function">
    <text evidence="16">Stearoyl-CoA desaturase that utilizes O(2) and electrons from reduced cytochrome b5 to introduce the first double bond into saturated fatty acyl-CoA substrates.</text>
</comment>
<keyword evidence="12 16" id="KW-0408">Iron</keyword>
<evidence type="ECO:0000256" key="15">
    <source>
        <dbReference type="ARBA" id="ARBA00023160"/>
    </source>
</evidence>
<keyword evidence="11 16" id="KW-0560">Oxidoreductase</keyword>
<evidence type="ECO:0000256" key="1">
    <source>
        <dbReference type="ARBA" id="ARBA00004141"/>
    </source>
</evidence>
<dbReference type="OrthoDB" id="10260134at2759"/>
<dbReference type="CDD" id="cd03505">
    <property type="entry name" value="Delta9-FADS-like"/>
    <property type="match status" value="1"/>
</dbReference>